<protein>
    <submittedName>
        <fullName evidence="1">Uncharacterized protein</fullName>
    </submittedName>
</protein>
<gene>
    <name evidence="1" type="ORF">acsn021_43950</name>
</gene>
<sequence length="364" mass="42828">MEGNILSGGLNELNTVKDMITELNNYRDNCDALTSEEARLEKNIKGKEKDILEEISSTHRKRKEEIEYAYNEQMDKVRNRIKKIRTKKERSKTEKVSERIEAETAGLKEEYRQMALDIKEQFKLNKIPLLCNSRLFYAIFLPKGLLDILIIILTLVVILLAAPYIIYTLWLPEGKMIYLFLVYLFLVVVFGGLYMLLDSNIKSKHIKVLGNVGQLRIQMMLNRKRRNDIRNRIIKDKDESIYGLENFDQELAELDRELSEVMEHKKEALKIFENTTKYVIKEEITLRYQEELMSLKQEYARMYADIKALEENIKNLSMEITNRYEVFLGKEFMSVDKLEKLAQIIDENQLSTVSEAISFYRGES</sequence>
<keyword evidence="2" id="KW-1185">Reference proteome</keyword>
<dbReference type="RefSeq" id="WP_184092730.1">
    <property type="nucleotide sequence ID" value="NZ_AP023367.1"/>
</dbReference>
<reference evidence="1 2" key="1">
    <citation type="journal article" date="2016" name="Int. J. Syst. Evol. Microbiol.">
        <title>Descriptions of Anaerotaenia torta gen. nov., sp. nov. and Anaerocolumna cellulosilytica gen. nov., sp. nov. isolated from a methanogenic reactor of cattle waste.</title>
        <authorList>
            <person name="Uek A."/>
            <person name="Ohtaki Y."/>
            <person name="Kaku N."/>
            <person name="Ueki K."/>
        </authorList>
    </citation>
    <scope>NUCLEOTIDE SEQUENCE [LARGE SCALE GENOMIC DNA]</scope>
    <source>
        <strain evidence="1 2">SN021</strain>
    </source>
</reference>
<evidence type="ECO:0000313" key="1">
    <source>
        <dbReference type="EMBL" id="BCJ96826.1"/>
    </source>
</evidence>
<accession>A0A6S6R3X3</accession>
<evidence type="ECO:0000313" key="2">
    <source>
        <dbReference type="Proteomes" id="UP000515561"/>
    </source>
</evidence>
<dbReference type="Proteomes" id="UP000515561">
    <property type="component" value="Chromosome"/>
</dbReference>
<organism evidence="1 2">
    <name type="scientific">Anaerocolumna cellulosilytica</name>
    <dbReference type="NCBI Taxonomy" id="433286"/>
    <lineage>
        <taxon>Bacteria</taxon>
        <taxon>Bacillati</taxon>
        <taxon>Bacillota</taxon>
        <taxon>Clostridia</taxon>
        <taxon>Lachnospirales</taxon>
        <taxon>Lachnospiraceae</taxon>
        <taxon>Anaerocolumna</taxon>
    </lineage>
</organism>
<dbReference type="EMBL" id="AP023367">
    <property type="protein sequence ID" value="BCJ96826.1"/>
    <property type="molecule type" value="Genomic_DNA"/>
</dbReference>
<dbReference type="KEGG" id="acel:acsn021_43950"/>
<proteinExistence type="predicted"/>
<dbReference type="AlphaFoldDB" id="A0A6S6R3X3"/>
<name>A0A6S6R3X3_9FIRM</name>